<evidence type="ECO:0000313" key="2">
    <source>
        <dbReference type="EMBL" id="CAE8649006.1"/>
    </source>
</evidence>
<proteinExistence type="predicted"/>
<feature type="non-terminal residue" evidence="2">
    <location>
        <position position="1"/>
    </location>
</feature>
<sequence length="106" mass="11318">VLAVDAVSRELLVSDWSTRPVRVGAREPLPPFALTAEWLFAHIAPGQWLKLRDVSLWGEEPEVPDLQDSGEASQASDAPGARGSAAANAALDDDDDPPLLRVHAAK</sequence>
<feature type="region of interest" description="Disordered" evidence="1">
    <location>
        <begin position="61"/>
        <end position="106"/>
    </location>
</feature>
<feature type="non-terminal residue" evidence="2">
    <location>
        <position position="106"/>
    </location>
</feature>
<reference evidence="2" key="1">
    <citation type="submission" date="2021-02" db="EMBL/GenBank/DDBJ databases">
        <authorList>
            <person name="Dougan E. K."/>
            <person name="Rhodes N."/>
            <person name="Thang M."/>
            <person name="Chan C."/>
        </authorList>
    </citation>
    <scope>NUCLEOTIDE SEQUENCE</scope>
</reference>
<organism evidence="2 3">
    <name type="scientific">Polarella glacialis</name>
    <name type="common">Dinoflagellate</name>
    <dbReference type="NCBI Taxonomy" id="89957"/>
    <lineage>
        <taxon>Eukaryota</taxon>
        <taxon>Sar</taxon>
        <taxon>Alveolata</taxon>
        <taxon>Dinophyceae</taxon>
        <taxon>Suessiales</taxon>
        <taxon>Suessiaceae</taxon>
        <taxon>Polarella</taxon>
    </lineage>
</organism>
<protein>
    <submittedName>
        <fullName evidence="2">Uncharacterized protein</fullName>
    </submittedName>
</protein>
<dbReference type="EMBL" id="CAJNNW010007166">
    <property type="protein sequence ID" value="CAE8649006.1"/>
    <property type="molecule type" value="Genomic_DNA"/>
</dbReference>
<name>A0A813IEQ5_POLGL</name>
<dbReference type="AlphaFoldDB" id="A0A813IEQ5"/>
<gene>
    <name evidence="2" type="ORF">PGLA2088_LOCUS7066</name>
</gene>
<dbReference type="Proteomes" id="UP000626109">
    <property type="component" value="Unassembled WGS sequence"/>
</dbReference>
<accession>A0A813IEQ5</accession>
<evidence type="ECO:0000313" key="3">
    <source>
        <dbReference type="Proteomes" id="UP000626109"/>
    </source>
</evidence>
<comment type="caution">
    <text evidence="2">The sequence shown here is derived from an EMBL/GenBank/DDBJ whole genome shotgun (WGS) entry which is preliminary data.</text>
</comment>
<feature type="compositionally biased region" description="Low complexity" evidence="1">
    <location>
        <begin position="75"/>
        <end position="90"/>
    </location>
</feature>
<evidence type="ECO:0000256" key="1">
    <source>
        <dbReference type="SAM" id="MobiDB-lite"/>
    </source>
</evidence>